<reference evidence="2" key="2">
    <citation type="submission" date="2019-06" db="EMBL/GenBank/DDBJ databases">
        <title>Genomics analysis of Aphanomyces spp. identifies a new class of oomycete effector associated with host adaptation.</title>
        <authorList>
            <person name="Gaulin E."/>
        </authorList>
    </citation>
    <scope>NUCLEOTIDE SEQUENCE</scope>
    <source>
        <strain evidence="2">CBS 578.67</strain>
    </source>
</reference>
<evidence type="ECO:0000256" key="1">
    <source>
        <dbReference type="SAM" id="MobiDB-lite"/>
    </source>
</evidence>
<organism evidence="3 4">
    <name type="scientific">Aphanomyces stellatus</name>
    <dbReference type="NCBI Taxonomy" id="120398"/>
    <lineage>
        <taxon>Eukaryota</taxon>
        <taxon>Sar</taxon>
        <taxon>Stramenopiles</taxon>
        <taxon>Oomycota</taxon>
        <taxon>Saprolegniomycetes</taxon>
        <taxon>Saprolegniales</taxon>
        <taxon>Verrucalvaceae</taxon>
        <taxon>Aphanomyces</taxon>
    </lineage>
</organism>
<dbReference type="Proteomes" id="UP000332933">
    <property type="component" value="Unassembled WGS sequence"/>
</dbReference>
<feature type="region of interest" description="Disordered" evidence="1">
    <location>
        <begin position="480"/>
        <end position="503"/>
    </location>
</feature>
<feature type="compositionally biased region" description="Basic residues" evidence="1">
    <location>
        <begin position="487"/>
        <end position="497"/>
    </location>
</feature>
<sequence>MQQIYNERDIVIDISTHFVDDHLREPHRPLESSSDATEETYMIHPMATPIRNTTCVDLTEEDGDADGLSAFLWTDKSIRRVPQDWTFPSSMPQEVLWLRWFVGVLHELSTAICPFRWLSEADFEDDASKAHLATARAQVTEWVKVAKAQGWISSLADVESLLDKGNGRFETLLANVLAHMEQGAPTTPQGQSILSVPSIQPATPVMSPLHVASRPTKPLESSPALPRNISDDVPVLRPPENEAIELGVFPTLNPQPRTPPPCTTTSWREMWRLWVHGDGVLHSGRCFLDNFRISLSPRQSVALQNSMRILTRLAYEHGLARTSRHLASMTTKGLDRVLNILMGAVEDAPDPRAVYDGHELRPKPTTPQLLVFPHLSVRDTWRLWFHGDGGMPYHRRSNWTSKGCAMRAKIKFVMDTITECAVANDLVTSIDELEGLPEPHLMKVLDCSFELLRLRRGHHFVSNMCLTVYTKLMWARQHDPNETSPAKRAKTARRCTKGYKTTG</sequence>
<evidence type="ECO:0000313" key="4">
    <source>
        <dbReference type="Proteomes" id="UP000332933"/>
    </source>
</evidence>
<proteinExistence type="predicted"/>
<dbReference type="OrthoDB" id="10679822at2759"/>
<reference evidence="3 4" key="1">
    <citation type="submission" date="2019-03" db="EMBL/GenBank/DDBJ databases">
        <authorList>
            <person name="Gaulin E."/>
            <person name="Dumas B."/>
        </authorList>
    </citation>
    <scope>NUCLEOTIDE SEQUENCE [LARGE SCALE GENOMIC DNA]</scope>
    <source>
        <strain evidence="3">CBS 568.67</strain>
    </source>
</reference>
<dbReference type="EMBL" id="VJMH01000032">
    <property type="protein sequence ID" value="KAF0720079.1"/>
    <property type="molecule type" value="Genomic_DNA"/>
</dbReference>
<feature type="region of interest" description="Disordered" evidence="1">
    <location>
        <begin position="209"/>
        <end position="234"/>
    </location>
</feature>
<accession>A0A485K667</accession>
<evidence type="ECO:0000313" key="3">
    <source>
        <dbReference type="EMBL" id="VFT77804.1"/>
    </source>
</evidence>
<name>A0A485K667_9STRA</name>
<keyword evidence="4" id="KW-1185">Reference proteome</keyword>
<dbReference type="AlphaFoldDB" id="A0A485K667"/>
<protein>
    <submittedName>
        <fullName evidence="3">Aste57867_579 protein</fullName>
    </submittedName>
</protein>
<gene>
    <name evidence="3" type="primary">Aste57867_579</name>
    <name evidence="2" type="ORF">As57867_000578</name>
    <name evidence="3" type="ORF">ASTE57867_579</name>
</gene>
<evidence type="ECO:0000313" key="2">
    <source>
        <dbReference type="EMBL" id="KAF0720079.1"/>
    </source>
</evidence>
<dbReference type="EMBL" id="CAADRA010000032">
    <property type="protein sequence ID" value="VFT77804.1"/>
    <property type="molecule type" value="Genomic_DNA"/>
</dbReference>